<keyword evidence="3 9" id="KW-1003">Cell membrane</keyword>
<dbReference type="InterPro" id="IPR038379">
    <property type="entry name" value="SecE_sf"/>
</dbReference>
<dbReference type="InterPro" id="IPR001901">
    <property type="entry name" value="Translocase_SecE/Sec61-g"/>
</dbReference>
<keyword evidence="11" id="KW-1185">Reference proteome</keyword>
<dbReference type="PANTHER" id="PTHR33910:SF1">
    <property type="entry name" value="PROTEIN TRANSLOCASE SUBUNIT SECE"/>
    <property type="match status" value="1"/>
</dbReference>
<comment type="subcellular location">
    <subcellularLocation>
        <location evidence="1">Membrane</location>
    </subcellularLocation>
</comment>
<evidence type="ECO:0000256" key="6">
    <source>
        <dbReference type="ARBA" id="ARBA00022989"/>
    </source>
</evidence>
<keyword evidence="4 9" id="KW-0812">Transmembrane</keyword>
<protein>
    <recommendedName>
        <fullName evidence="9">Protein translocase subunit SecE</fullName>
    </recommendedName>
</protein>
<dbReference type="PANTHER" id="PTHR33910">
    <property type="entry name" value="PROTEIN TRANSLOCASE SUBUNIT SECE"/>
    <property type="match status" value="1"/>
</dbReference>
<sequence length="122" mass="13460">MNIKSEEKEYRLDFAKWAVVAALVALGIFGNSHFSAQPLFYRALALIALTAVALFVAYNTEKGAGLWSLIQGSVVELRKVVWPTRQETNQTTLIVVVVVLFMSLVLWALDTMLGFVASKIIG</sequence>
<dbReference type="PROSITE" id="PS01067">
    <property type="entry name" value="SECE_SEC61G"/>
    <property type="match status" value="1"/>
</dbReference>
<reference evidence="11" key="1">
    <citation type="journal article" date="2019" name="Int. J. Syst. Evol. Microbiol.">
        <title>The Global Catalogue of Microorganisms (GCM) 10K type strain sequencing project: providing services to taxonomists for standard genome sequencing and annotation.</title>
        <authorList>
            <consortium name="The Broad Institute Genomics Platform"/>
            <consortium name="The Broad Institute Genome Sequencing Center for Infectious Disease"/>
            <person name="Wu L."/>
            <person name="Ma J."/>
        </authorList>
    </citation>
    <scope>NUCLEOTIDE SEQUENCE [LARGE SCALE GENOMIC DNA]</scope>
    <source>
        <strain evidence="11">KCTC 32239</strain>
    </source>
</reference>
<comment type="similarity">
    <text evidence="9">Belongs to the SecE/SEC61-gamma family.</text>
</comment>
<comment type="function">
    <text evidence="9">Essential subunit of the Sec protein translocation channel SecYEG. Clamps together the 2 halves of SecY. May contact the channel plug during translocation.</text>
</comment>
<dbReference type="PRINTS" id="PR01650">
    <property type="entry name" value="SECETRNLCASE"/>
</dbReference>
<evidence type="ECO:0000256" key="8">
    <source>
        <dbReference type="ARBA" id="ARBA00023136"/>
    </source>
</evidence>
<evidence type="ECO:0000256" key="1">
    <source>
        <dbReference type="ARBA" id="ARBA00004370"/>
    </source>
</evidence>
<name>A0ABQ3BB03_9GAMM</name>
<keyword evidence="6 9" id="KW-1133">Transmembrane helix</keyword>
<evidence type="ECO:0000256" key="7">
    <source>
        <dbReference type="ARBA" id="ARBA00023010"/>
    </source>
</evidence>
<evidence type="ECO:0000256" key="5">
    <source>
        <dbReference type="ARBA" id="ARBA00022927"/>
    </source>
</evidence>
<dbReference type="RefSeq" id="WP_189421446.1">
    <property type="nucleotide sequence ID" value="NZ_BMYZ01000006.1"/>
</dbReference>
<evidence type="ECO:0000313" key="10">
    <source>
        <dbReference type="EMBL" id="GGY88711.1"/>
    </source>
</evidence>
<keyword evidence="7 9" id="KW-0811">Translocation</keyword>
<comment type="subunit">
    <text evidence="9">Component of the Sec protein translocase complex. Heterotrimer consisting of SecY, SecE and SecG subunits. The heterotrimers can form oligomers, although 1 heterotrimer is thought to be able to translocate proteins. Interacts with the ribosome. Interacts with SecDF, and other proteins may be involved. Interacts with SecA.</text>
</comment>
<dbReference type="Gene3D" id="1.20.5.1030">
    <property type="entry name" value="Preprotein translocase secy subunit"/>
    <property type="match status" value="1"/>
</dbReference>
<feature type="transmembrane region" description="Helical" evidence="9">
    <location>
        <begin position="93"/>
        <end position="117"/>
    </location>
</feature>
<comment type="caution">
    <text evidence="9">Lacks conserved residue(s) required for the propagation of feature annotation.</text>
</comment>
<keyword evidence="8 9" id="KW-0472">Membrane</keyword>
<evidence type="ECO:0000313" key="11">
    <source>
        <dbReference type="Proteomes" id="UP000619761"/>
    </source>
</evidence>
<dbReference type="EMBL" id="BMYZ01000006">
    <property type="protein sequence ID" value="GGY88711.1"/>
    <property type="molecule type" value="Genomic_DNA"/>
</dbReference>
<dbReference type="Pfam" id="PF00584">
    <property type="entry name" value="SecE"/>
    <property type="match status" value="1"/>
</dbReference>
<dbReference type="Proteomes" id="UP000619761">
    <property type="component" value="Unassembled WGS sequence"/>
</dbReference>
<evidence type="ECO:0000256" key="2">
    <source>
        <dbReference type="ARBA" id="ARBA00022448"/>
    </source>
</evidence>
<dbReference type="InterPro" id="IPR005807">
    <property type="entry name" value="SecE_bac"/>
</dbReference>
<evidence type="ECO:0000256" key="9">
    <source>
        <dbReference type="HAMAP-Rule" id="MF_00422"/>
    </source>
</evidence>
<feature type="transmembrane region" description="Helical" evidence="9">
    <location>
        <begin position="14"/>
        <end position="32"/>
    </location>
</feature>
<keyword evidence="2 9" id="KW-0813">Transport</keyword>
<evidence type="ECO:0000256" key="4">
    <source>
        <dbReference type="ARBA" id="ARBA00022692"/>
    </source>
</evidence>
<accession>A0ABQ3BB03</accession>
<evidence type="ECO:0000256" key="3">
    <source>
        <dbReference type="ARBA" id="ARBA00022475"/>
    </source>
</evidence>
<comment type="caution">
    <text evidence="10">The sequence shown here is derived from an EMBL/GenBank/DDBJ whole genome shotgun (WGS) entry which is preliminary data.</text>
</comment>
<dbReference type="NCBIfam" id="TIGR00964">
    <property type="entry name" value="secE_bact"/>
    <property type="match status" value="1"/>
</dbReference>
<proteinExistence type="inferred from homology"/>
<organism evidence="10 11">
    <name type="scientific">Cellvibrio zantedeschiae</name>
    <dbReference type="NCBI Taxonomy" id="1237077"/>
    <lineage>
        <taxon>Bacteria</taxon>
        <taxon>Pseudomonadati</taxon>
        <taxon>Pseudomonadota</taxon>
        <taxon>Gammaproteobacteria</taxon>
        <taxon>Cellvibrionales</taxon>
        <taxon>Cellvibrionaceae</taxon>
        <taxon>Cellvibrio</taxon>
    </lineage>
</organism>
<gene>
    <name evidence="9 10" type="primary">secE</name>
    <name evidence="10" type="ORF">GCM10011613_37130</name>
</gene>
<keyword evidence="5 9" id="KW-0653">Protein transport</keyword>
<dbReference type="HAMAP" id="MF_00422">
    <property type="entry name" value="SecE"/>
    <property type="match status" value="1"/>
</dbReference>
<feature type="transmembrane region" description="Helical" evidence="9">
    <location>
        <begin position="39"/>
        <end position="58"/>
    </location>
</feature>